<comment type="caution">
    <text evidence="1">The sequence shown here is derived from an EMBL/GenBank/DDBJ whole genome shotgun (WGS) entry which is preliminary data.</text>
</comment>
<proteinExistence type="predicted"/>
<evidence type="ECO:0000313" key="2">
    <source>
        <dbReference type="Proteomes" id="UP001432322"/>
    </source>
</evidence>
<gene>
    <name evidence="1" type="ORF">PFISCL1PPCAC_23944</name>
</gene>
<dbReference type="EMBL" id="BTSY01000006">
    <property type="protein sequence ID" value="GMT32647.1"/>
    <property type="molecule type" value="Genomic_DNA"/>
</dbReference>
<protein>
    <submittedName>
        <fullName evidence="1">Uncharacterized protein</fullName>
    </submittedName>
</protein>
<feature type="non-terminal residue" evidence="1">
    <location>
        <position position="117"/>
    </location>
</feature>
<organism evidence="1 2">
    <name type="scientific">Pristionchus fissidentatus</name>
    <dbReference type="NCBI Taxonomy" id="1538716"/>
    <lineage>
        <taxon>Eukaryota</taxon>
        <taxon>Metazoa</taxon>
        <taxon>Ecdysozoa</taxon>
        <taxon>Nematoda</taxon>
        <taxon>Chromadorea</taxon>
        <taxon>Rhabditida</taxon>
        <taxon>Rhabditina</taxon>
        <taxon>Diplogasteromorpha</taxon>
        <taxon>Diplogasteroidea</taxon>
        <taxon>Neodiplogasteridae</taxon>
        <taxon>Pristionchus</taxon>
    </lineage>
</organism>
<keyword evidence="2" id="KW-1185">Reference proteome</keyword>
<feature type="non-terminal residue" evidence="1">
    <location>
        <position position="1"/>
    </location>
</feature>
<name>A0AAV5WL19_9BILA</name>
<dbReference type="AlphaFoldDB" id="A0AAV5WL19"/>
<accession>A0AAV5WL19</accession>
<evidence type="ECO:0000313" key="1">
    <source>
        <dbReference type="EMBL" id="GMT32647.1"/>
    </source>
</evidence>
<sequence length="117" mass="13199">NNAEKFIQRFRQATEIPGAPRHVFIITNALAGIFDMDNAVEGIAQLYTCHLVPPPARHFIVYHPLATAKPLTTITTLRENVKVAIVTDYDRLCAAMHVYNPQVVFIHSDSTDMRRLV</sequence>
<reference evidence="1" key="1">
    <citation type="submission" date="2023-10" db="EMBL/GenBank/DDBJ databases">
        <title>Genome assembly of Pristionchus species.</title>
        <authorList>
            <person name="Yoshida K."/>
            <person name="Sommer R.J."/>
        </authorList>
    </citation>
    <scope>NUCLEOTIDE SEQUENCE</scope>
    <source>
        <strain evidence="1">RS5133</strain>
    </source>
</reference>
<dbReference type="Proteomes" id="UP001432322">
    <property type="component" value="Unassembled WGS sequence"/>
</dbReference>